<dbReference type="NCBIfam" id="TIGR02605">
    <property type="entry name" value="CxxC_CxxC_SSSS"/>
    <property type="match status" value="1"/>
</dbReference>
<dbReference type="Proteomes" id="UP000295163">
    <property type="component" value="Unassembled WGS sequence"/>
</dbReference>
<dbReference type="Pfam" id="PF09723">
    <property type="entry name" value="Zn_ribbon_8"/>
    <property type="match status" value="1"/>
</dbReference>
<evidence type="ECO:0000256" key="1">
    <source>
        <dbReference type="SAM" id="MobiDB-lite"/>
    </source>
</evidence>
<feature type="region of interest" description="Disordered" evidence="1">
    <location>
        <begin position="58"/>
        <end position="94"/>
    </location>
</feature>
<gene>
    <name evidence="3" type="ORF">E2R59_13755</name>
</gene>
<evidence type="ECO:0000313" key="4">
    <source>
        <dbReference type="Proteomes" id="UP000295163"/>
    </source>
</evidence>
<name>A0A4R5YCR7_KOCRO</name>
<feature type="domain" description="Putative regulatory protein FmdB zinc ribbon" evidence="2">
    <location>
        <begin position="1"/>
        <end position="41"/>
    </location>
</feature>
<dbReference type="RefSeq" id="WP_133411029.1">
    <property type="nucleotide sequence ID" value="NZ_SMZT01000006.1"/>
</dbReference>
<accession>A0A4R5YCR7</accession>
<evidence type="ECO:0000259" key="2">
    <source>
        <dbReference type="SMART" id="SM00834"/>
    </source>
</evidence>
<protein>
    <submittedName>
        <fullName evidence="3">Zinc ribbon domain-containing protein</fullName>
    </submittedName>
</protein>
<dbReference type="GeneID" id="64348487"/>
<comment type="caution">
    <text evidence="3">The sequence shown here is derived from an EMBL/GenBank/DDBJ whole genome shotgun (WGS) entry which is preliminary data.</text>
</comment>
<dbReference type="AlphaFoldDB" id="A0A4R5YCR7"/>
<sequence>MPIYEYRCRECGDFEVLLGMGAATRESDCPGCGSAARRLMSAPGLSRAGTSEARLIERTERTAAEPDVVAAPPPGSRRAPRTTGNPLHRRLPRP</sequence>
<dbReference type="InterPro" id="IPR013429">
    <property type="entry name" value="Regulatory_FmdB_Zinc_ribbon"/>
</dbReference>
<dbReference type="SMART" id="SM00834">
    <property type="entry name" value="CxxC_CXXC_SSSS"/>
    <property type="match status" value="1"/>
</dbReference>
<reference evidence="3 4" key="1">
    <citation type="submission" date="2019-03" db="EMBL/GenBank/DDBJ databases">
        <title>Genome Sequencing and Assembly of Various Microbes Isolated from Partially Reclaimed Soil and Acid Mine Drainage (AMD) Site.</title>
        <authorList>
            <person name="Steinbock B."/>
            <person name="Bechtold R."/>
            <person name="Sevigny J.L."/>
            <person name="Thomas D."/>
            <person name="Cuthill L.R."/>
            <person name="Aveiro Johannsen E.J."/>
            <person name="Thomas K."/>
            <person name="Ghosh A."/>
        </authorList>
    </citation>
    <scope>NUCLEOTIDE SEQUENCE [LARGE SCALE GENOMIC DNA]</scope>
    <source>
        <strain evidence="3 4">S-A3</strain>
    </source>
</reference>
<organism evidence="3 4">
    <name type="scientific">Kocuria rosea</name>
    <name type="common">Deinococcus erythromyxa</name>
    <name type="synonym">Micrococcus rubens</name>
    <dbReference type="NCBI Taxonomy" id="1275"/>
    <lineage>
        <taxon>Bacteria</taxon>
        <taxon>Bacillati</taxon>
        <taxon>Actinomycetota</taxon>
        <taxon>Actinomycetes</taxon>
        <taxon>Micrococcales</taxon>
        <taxon>Micrococcaceae</taxon>
        <taxon>Kocuria</taxon>
    </lineage>
</organism>
<proteinExistence type="predicted"/>
<dbReference type="EMBL" id="SMZT01000006">
    <property type="protein sequence ID" value="TDL41032.1"/>
    <property type="molecule type" value="Genomic_DNA"/>
</dbReference>
<evidence type="ECO:0000313" key="3">
    <source>
        <dbReference type="EMBL" id="TDL41032.1"/>
    </source>
</evidence>